<accession>A0A9P0CHE2</accession>
<dbReference type="EMBL" id="OV651813">
    <property type="protein sequence ID" value="CAH1099375.1"/>
    <property type="molecule type" value="Genomic_DNA"/>
</dbReference>
<dbReference type="AlphaFoldDB" id="A0A9P0CHE2"/>
<sequence length="280" mass="31757">MEKNNSSDTILNVDAIKITYLEKILEEKERTIANQVIAIQSLTQQVDLLKHMIPLFSVPTPHEDTLHDHSGTDEHRKPICQHPVQTDKKNNTIPKTSVAQALHNAETLRVCNSIINLNDDSSQDQNPSNTPKWPTYFAHQMSHQRSVHRNSQNYTTRDNNNKRSTKSLLVGTLQHSGECSLRASQKAFEPPLVHKSKVNSYHATNFEVNTSDLELSSHLAQFAPNVKVEKLNARRPDDYASFKISLPSDESQALMDSKIWPYGVVLNHFFPSKKLIGFKD</sequence>
<keyword evidence="3" id="KW-1185">Reference proteome</keyword>
<dbReference type="OrthoDB" id="6783893at2759"/>
<dbReference type="Proteomes" id="UP001153636">
    <property type="component" value="Chromosome 1"/>
</dbReference>
<feature type="region of interest" description="Disordered" evidence="1">
    <location>
        <begin position="143"/>
        <end position="164"/>
    </location>
</feature>
<reference evidence="2" key="1">
    <citation type="submission" date="2022-01" db="EMBL/GenBank/DDBJ databases">
        <authorList>
            <person name="King R."/>
        </authorList>
    </citation>
    <scope>NUCLEOTIDE SEQUENCE</scope>
</reference>
<organism evidence="2 3">
    <name type="scientific">Psylliodes chrysocephalus</name>
    <dbReference type="NCBI Taxonomy" id="3402493"/>
    <lineage>
        <taxon>Eukaryota</taxon>
        <taxon>Metazoa</taxon>
        <taxon>Ecdysozoa</taxon>
        <taxon>Arthropoda</taxon>
        <taxon>Hexapoda</taxon>
        <taxon>Insecta</taxon>
        <taxon>Pterygota</taxon>
        <taxon>Neoptera</taxon>
        <taxon>Endopterygota</taxon>
        <taxon>Coleoptera</taxon>
        <taxon>Polyphaga</taxon>
        <taxon>Cucujiformia</taxon>
        <taxon>Chrysomeloidea</taxon>
        <taxon>Chrysomelidae</taxon>
        <taxon>Galerucinae</taxon>
        <taxon>Alticini</taxon>
        <taxon>Psylliodes</taxon>
    </lineage>
</organism>
<name>A0A9P0CHE2_9CUCU</name>
<evidence type="ECO:0000313" key="2">
    <source>
        <dbReference type="EMBL" id="CAH1099375.1"/>
    </source>
</evidence>
<evidence type="ECO:0000313" key="3">
    <source>
        <dbReference type="Proteomes" id="UP001153636"/>
    </source>
</evidence>
<gene>
    <name evidence="2" type="ORF">PSYICH_LOCUS986</name>
</gene>
<feature type="compositionally biased region" description="Polar residues" evidence="1">
    <location>
        <begin position="143"/>
        <end position="158"/>
    </location>
</feature>
<evidence type="ECO:0000256" key="1">
    <source>
        <dbReference type="SAM" id="MobiDB-lite"/>
    </source>
</evidence>
<protein>
    <submittedName>
        <fullName evidence="2">Uncharacterized protein</fullName>
    </submittedName>
</protein>
<proteinExistence type="predicted"/>